<gene>
    <name evidence="1" type="ORF">HPB49_006032</name>
</gene>
<dbReference type="Proteomes" id="UP000821865">
    <property type="component" value="Chromosome 1"/>
</dbReference>
<name>A0ACB8DVF2_DERSI</name>
<comment type="caution">
    <text evidence="1">The sequence shown here is derived from an EMBL/GenBank/DDBJ whole genome shotgun (WGS) entry which is preliminary data.</text>
</comment>
<evidence type="ECO:0000313" key="2">
    <source>
        <dbReference type="Proteomes" id="UP000821865"/>
    </source>
</evidence>
<organism evidence="1 2">
    <name type="scientific">Dermacentor silvarum</name>
    <name type="common">Tick</name>
    <dbReference type="NCBI Taxonomy" id="543639"/>
    <lineage>
        <taxon>Eukaryota</taxon>
        <taxon>Metazoa</taxon>
        <taxon>Ecdysozoa</taxon>
        <taxon>Arthropoda</taxon>
        <taxon>Chelicerata</taxon>
        <taxon>Arachnida</taxon>
        <taxon>Acari</taxon>
        <taxon>Parasitiformes</taxon>
        <taxon>Ixodida</taxon>
        <taxon>Ixodoidea</taxon>
        <taxon>Ixodidae</taxon>
        <taxon>Rhipicephalinae</taxon>
        <taxon>Dermacentor</taxon>
    </lineage>
</organism>
<dbReference type="EMBL" id="CM023470">
    <property type="protein sequence ID" value="KAH7978597.1"/>
    <property type="molecule type" value="Genomic_DNA"/>
</dbReference>
<keyword evidence="2" id="KW-1185">Reference proteome</keyword>
<protein>
    <submittedName>
        <fullName evidence="1">Uncharacterized protein</fullName>
    </submittedName>
</protein>
<sequence>MVQFATFKNTSCDQFQHPEPVDPNETLFTFYTSGTTGQPKAALLTHRNYVAQVFGLTSSRSLFTEAQDYIGLMPFAHPFGLCILCAKLALGHKTVTLSSLRIERFFAAVQSCKVVDLVTKKALGPSECGEICIRGPTLFKGYQDMPEATADAFDASGFFLTGDTGYYTEDGHFHVSGRIKDLIKCMDQQVAPAELEALLLSHPEVKEAVVAGVPHPEFGEAARAFIVLRSGRREDHAVKESLHSFVTGITGPYARWIPPGTTGAMLVLLRLSGSGLDPDDTDLDTSDPCTPSPSDLSSSVPVYSSSSSFLVPQPVVSCRPLIGRFSFSLVWSLVPPPANIVVFVGDSMVFNWSRRSYAVR</sequence>
<proteinExistence type="predicted"/>
<accession>A0ACB8DVF2</accession>
<reference evidence="1" key="1">
    <citation type="submission" date="2020-05" db="EMBL/GenBank/DDBJ databases">
        <title>Large-scale comparative analyses of tick genomes elucidate their genetic diversity and vector capacities.</title>
        <authorList>
            <person name="Jia N."/>
            <person name="Wang J."/>
            <person name="Shi W."/>
            <person name="Du L."/>
            <person name="Sun Y."/>
            <person name="Zhan W."/>
            <person name="Jiang J."/>
            <person name="Wang Q."/>
            <person name="Zhang B."/>
            <person name="Ji P."/>
            <person name="Sakyi L.B."/>
            <person name="Cui X."/>
            <person name="Yuan T."/>
            <person name="Jiang B."/>
            <person name="Yang W."/>
            <person name="Lam T.T.-Y."/>
            <person name="Chang Q."/>
            <person name="Ding S."/>
            <person name="Wang X."/>
            <person name="Zhu J."/>
            <person name="Ruan X."/>
            <person name="Zhao L."/>
            <person name="Wei J."/>
            <person name="Que T."/>
            <person name="Du C."/>
            <person name="Cheng J."/>
            <person name="Dai P."/>
            <person name="Han X."/>
            <person name="Huang E."/>
            <person name="Gao Y."/>
            <person name="Liu J."/>
            <person name="Shao H."/>
            <person name="Ye R."/>
            <person name="Li L."/>
            <person name="Wei W."/>
            <person name="Wang X."/>
            <person name="Wang C."/>
            <person name="Yang T."/>
            <person name="Huo Q."/>
            <person name="Li W."/>
            <person name="Guo W."/>
            <person name="Chen H."/>
            <person name="Zhou L."/>
            <person name="Ni X."/>
            <person name="Tian J."/>
            <person name="Zhou Y."/>
            <person name="Sheng Y."/>
            <person name="Liu T."/>
            <person name="Pan Y."/>
            <person name="Xia L."/>
            <person name="Li J."/>
            <person name="Zhao F."/>
            <person name="Cao W."/>
        </authorList>
    </citation>
    <scope>NUCLEOTIDE SEQUENCE</scope>
    <source>
        <strain evidence="1">Dsil-2018</strain>
    </source>
</reference>
<evidence type="ECO:0000313" key="1">
    <source>
        <dbReference type="EMBL" id="KAH7978597.1"/>
    </source>
</evidence>